<dbReference type="PANTHER" id="PTHR12947:SF13">
    <property type="entry name" value="FI19924P1"/>
    <property type="match status" value="1"/>
</dbReference>
<evidence type="ECO:0000256" key="1">
    <source>
        <dbReference type="ARBA" id="ARBA00001947"/>
    </source>
</evidence>
<protein>
    <recommendedName>
        <fullName evidence="10">MPN domain-containing protein</fullName>
    </recommendedName>
</protein>
<dbReference type="InterPro" id="IPR015063">
    <property type="entry name" value="USP8_dimer"/>
</dbReference>
<dbReference type="GO" id="GO:0005768">
    <property type="term" value="C:endosome"/>
    <property type="evidence" value="ECO:0007669"/>
    <property type="project" value="TreeGrafter"/>
</dbReference>
<evidence type="ECO:0000256" key="9">
    <source>
        <dbReference type="SAM" id="MobiDB-lite"/>
    </source>
</evidence>
<evidence type="ECO:0000256" key="6">
    <source>
        <dbReference type="ARBA" id="ARBA00022801"/>
    </source>
</evidence>
<evidence type="ECO:0000256" key="8">
    <source>
        <dbReference type="ARBA" id="ARBA00023049"/>
    </source>
</evidence>
<keyword evidence="6" id="KW-0378">Hydrolase</keyword>
<dbReference type="GO" id="GO:0006508">
    <property type="term" value="P:proteolysis"/>
    <property type="evidence" value="ECO:0007669"/>
    <property type="project" value="UniProtKB-KW"/>
</dbReference>
<dbReference type="SUPFAM" id="SSF102712">
    <property type="entry name" value="JAB1/MPN domain"/>
    <property type="match status" value="1"/>
</dbReference>
<dbReference type="Gene3D" id="3.40.140.10">
    <property type="entry name" value="Cytidine Deaminase, domain 2"/>
    <property type="match status" value="1"/>
</dbReference>
<sequence length="434" mass="50026">MFEDVRDPAARVRAVCQYGCAVEVDPLIPPKRYFRSGREMIRMADVYYDEDNLESAFVLYSKFIALFIEKLPAHPDYKSLGASKEKTNNKQMLKEVFAKAEEVKKKLTEKFEHEEILRREEEVGIYLEERKREEERKVEEERRREEEERMRHEREKRRRQEQEDYFLALKMHEEEKSMHTSKTIPPPPSPPAPSPPIPSPSRASATPPRSPDQLPFVNDMTIPSIPPPSYESTRPEIDRSTKPRTDHFTSTGGQTSNKHGLRDIIVPEELLAKFLRLAQTNSRSNMETCGILCGQLSRNAFTITHLVIPKQTCTPDSCSTHNEEELFEYQDKFDLITLGWIHTHPSQTVFLSSVDLHTHASYQLMMPEAIAIVCSIKFDDIGYLRLTSDHGLNYIANCRKTGFHPHPDNPPLFEACPHVTKNAHGTITVVDLRN</sequence>
<keyword evidence="4" id="KW-0479">Metal-binding</keyword>
<organism evidence="11 12">
    <name type="scientific">Ridgeia piscesae</name>
    <name type="common">Tubeworm</name>
    <dbReference type="NCBI Taxonomy" id="27915"/>
    <lineage>
        <taxon>Eukaryota</taxon>
        <taxon>Metazoa</taxon>
        <taxon>Spiralia</taxon>
        <taxon>Lophotrochozoa</taxon>
        <taxon>Annelida</taxon>
        <taxon>Polychaeta</taxon>
        <taxon>Sedentaria</taxon>
        <taxon>Canalipalpata</taxon>
        <taxon>Sabellida</taxon>
        <taxon>Siboglinidae</taxon>
        <taxon>Ridgeia</taxon>
    </lineage>
</organism>
<feature type="region of interest" description="Disordered" evidence="9">
    <location>
        <begin position="132"/>
        <end position="162"/>
    </location>
</feature>
<evidence type="ECO:0000313" key="11">
    <source>
        <dbReference type="EMBL" id="KAK2174656.1"/>
    </source>
</evidence>
<dbReference type="Pfam" id="PF08969">
    <property type="entry name" value="USP8_dimer"/>
    <property type="match status" value="1"/>
</dbReference>
<dbReference type="GO" id="GO:0046872">
    <property type="term" value="F:metal ion binding"/>
    <property type="evidence" value="ECO:0007669"/>
    <property type="project" value="UniProtKB-KW"/>
</dbReference>
<keyword evidence="12" id="KW-1185">Reference proteome</keyword>
<feature type="compositionally biased region" description="Pro residues" evidence="9">
    <location>
        <begin position="184"/>
        <end position="199"/>
    </location>
</feature>
<dbReference type="GO" id="GO:0016020">
    <property type="term" value="C:membrane"/>
    <property type="evidence" value="ECO:0007669"/>
    <property type="project" value="TreeGrafter"/>
</dbReference>
<keyword evidence="5" id="KW-0833">Ubl conjugation pathway</keyword>
<dbReference type="SUPFAM" id="SSF140856">
    <property type="entry name" value="USP8 N-terminal domain-like"/>
    <property type="match status" value="1"/>
</dbReference>
<dbReference type="Gene3D" id="1.20.58.80">
    <property type="entry name" value="Phosphotransferase system, lactose/cellobiose-type IIA subunit"/>
    <property type="match status" value="1"/>
</dbReference>
<reference evidence="11" key="1">
    <citation type="journal article" date="2023" name="Mol. Biol. Evol.">
        <title>Third-Generation Sequencing Reveals the Adaptive Role of the Epigenome in Three Deep-Sea Polychaetes.</title>
        <authorList>
            <person name="Perez M."/>
            <person name="Aroh O."/>
            <person name="Sun Y."/>
            <person name="Lan Y."/>
            <person name="Juniper S.K."/>
            <person name="Young C.R."/>
            <person name="Angers B."/>
            <person name="Qian P.Y."/>
        </authorList>
    </citation>
    <scope>NUCLEOTIDE SEQUENCE</scope>
    <source>
        <strain evidence="11">R07B-5</strain>
    </source>
</reference>
<dbReference type="AlphaFoldDB" id="A0AAD9NNA2"/>
<dbReference type="FunFam" id="3.40.140.10:FF:000010">
    <property type="entry name" value="AMSH-like protease isoform X1"/>
    <property type="match status" value="1"/>
</dbReference>
<proteinExistence type="inferred from homology"/>
<dbReference type="SMART" id="SM00232">
    <property type="entry name" value="JAB_MPN"/>
    <property type="match status" value="1"/>
</dbReference>
<gene>
    <name evidence="11" type="ORF">NP493_786g01022</name>
</gene>
<keyword evidence="3" id="KW-0645">Protease</keyword>
<evidence type="ECO:0000256" key="5">
    <source>
        <dbReference type="ARBA" id="ARBA00022786"/>
    </source>
</evidence>
<feature type="region of interest" description="Disordered" evidence="9">
    <location>
        <begin position="174"/>
        <end position="259"/>
    </location>
</feature>
<dbReference type="InterPro" id="IPR044098">
    <property type="entry name" value="STAMBP/STALP-like_MPN"/>
</dbReference>
<comment type="cofactor">
    <cofactor evidence="1">
        <name>Zn(2+)</name>
        <dbReference type="ChEBI" id="CHEBI:29105"/>
    </cofactor>
</comment>
<feature type="domain" description="MPN" evidence="10">
    <location>
        <begin position="264"/>
        <end position="395"/>
    </location>
</feature>
<feature type="compositionally biased region" description="Polar residues" evidence="9">
    <location>
        <begin position="248"/>
        <end position="258"/>
    </location>
</feature>
<comment type="similarity">
    <text evidence="2">Belongs to the peptidase M67C family.</text>
</comment>
<feature type="compositionally biased region" description="Basic and acidic residues" evidence="9">
    <location>
        <begin position="233"/>
        <end position="247"/>
    </location>
</feature>
<evidence type="ECO:0000256" key="3">
    <source>
        <dbReference type="ARBA" id="ARBA00022670"/>
    </source>
</evidence>
<dbReference type="Proteomes" id="UP001209878">
    <property type="component" value="Unassembled WGS sequence"/>
</dbReference>
<dbReference type="PROSITE" id="PS50249">
    <property type="entry name" value="MPN"/>
    <property type="match status" value="1"/>
</dbReference>
<evidence type="ECO:0000256" key="2">
    <source>
        <dbReference type="ARBA" id="ARBA00010981"/>
    </source>
</evidence>
<evidence type="ECO:0000256" key="4">
    <source>
        <dbReference type="ARBA" id="ARBA00022723"/>
    </source>
</evidence>
<dbReference type="GO" id="GO:0061578">
    <property type="term" value="F:K63-linked deubiquitinase activity"/>
    <property type="evidence" value="ECO:0007669"/>
    <property type="project" value="InterPro"/>
</dbReference>
<evidence type="ECO:0000259" key="10">
    <source>
        <dbReference type="PROSITE" id="PS50249"/>
    </source>
</evidence>
<dbReference type="InterPro" id="IPR037518">
    <property type="entry name" value="MPN"/>
</dbReference>
<accession>A0AAD9NNA2</accession>
<dbReference type="Pfam" id="PF01398">
    <property type="entry name" value="JAB"/>
    <property type="match status" value="1"/>
</dbReference>
<dbReference type="CDD" id="cd08066">
    <property type="entry name" value="MPN_AMSH_like"/>
    <property type="match status" value="1"/>
</dbReference>
<name>A0AAD9NNA2_RIDPI</name>
<evidence type="ECO:0000256" key="7">
    <source>
        <dbReference type="ARBA" id="ARBA00022833"/>
    </source>
</evidence>
<dbReference type="EMBL" id="JAODUO010000785">
    <property type="protein sequence ID" value="KAK2174656.1"/>
    <property type="molecule type" value="Genomic_DNA"/>
</dbReference>
<dbReference type="InterPro" id="IPR000555">
    <property type="entry name" value="JAMM/MPN+_dom"/>
</dbReference>
<comment type="caution">
    <text evidence="11">The sequence shown here is derived from an EMBL/GenBank/DDBJ whole genome shotgun (WGS) entry which is preliminary data.</text>
</comment>
<dbReference type="PANTHER" id="PTHR12947">
    <property type="entry name" value="AMSH-LIKE PROTEASE"/>
    <property type="match status" value="1"/>
</dbReference>
<keyword evidence="7" id="KW-0862">Zinc</keyword>
<evidence type="ECO:0000313" key="12">
    <source>
        <dbReference type="Proteomes" id="UP001209878"/>
    </source>
</evidence>
<dbReference type="GO" id="GO:0070536">
    <property type="term" value="P:protein K63-linked deubiquitination"/>
    <property type="evidence" value="ECO:0007669"/>
    <property type="project" value="InterPro"/>
</dbReference>
<dbReference type="GO" id="GO:0140492">
    <property type="term" value="F:metal-dependent deubiquitinase activity"/>
    <property type="evidence" value="ECO:0007669"/>
    <property type="project" value="InterPro"/>
</dbReference>
<keyword evidence="8" id="KW-0482">Metalloprotease</keyword>